<accession>A0A371H9T1</accession>
<dbReference type="Gene3D" id="3.30.70.270">
    <property type="match status" value="1"/>
</dbReference>
<evidence type="ECO:0000313" key="4">
    <source>
        <dbReference type="EMBL" id="RDX99486.1"/>
    </source>
</evidence>
<evidence type="ECO:0000259" key="3">
    <source>
        <dbReference type="Pfam" id="PF00078"/>
    </source>
</evidence>
<dbReference type="EMBL" id="QJKJ01003218">
    <property type="protein sequence ID" value="RDX99486.1"/>
    <property type="molecule type" value="Genomic_DNA"/>
</dbReference>
<keyword evidence="5" id="KW-1185">Reference proteome</keyword>
<dbReference type="AlphaFoldDB" id="A0A371H9T1"/>
<feature type="non-terminal residue" evidence="4">
    <location>
        <position position="1"/>
    </location>
</feature>
<dbReference type="PANTHER" id="PTHR24559:SF437">
    <property type="entry name" value="RNA-DIRECTED DNA POLYMERASE HOMOLOG"/>
    <property type="match status" value="1"/>
</dbReference>
<dbReference type="InterPro" id="IPR053134">
    <property type="entry name" value="RNA-dir_DNA_polymerase"/>
</dbReference>
<keyword evidence="2" id="KW-1133">Transmembrane helix</keyword>
<evidence type="ECO:0000313" key="5">
    <source>
        <dbReference type="Proteomes" id="UP000257109"/>
    </source>
</evidence>
<name>A0A371H9T1_MUCPR</name>
<dbReference type="InterPro" id="IPR043502">
    <property type="entry name" value="DNA/RNA_pol_sf"/>
</dbReference>
<dbReference type="SUPFAM" id="SSF56672">
    <property type="entry name" value="DNA/RNA polymerases"/>
    <property type="match status" value="1"/>
</dbReference>
<evidence type="ECO:0000256" key="1">
    <source>
        <dbReference type="SAM" id="MobiDB-lite"/>
    </source>
</evidence>
<dbReference type="OrthoDB" id="1833471at2759"/>
<reference evidence="4" key="1">
    <citation type="submission" date="2018-05" db="EMBL/GenBank/DDBJ databases">
        <title>Draft genome of Mucuna pruriens seed.</title>
        <authorList>
            <person name="Nnadi N.E."/>
            <person name="Vos R."/>
            <person name="Hasami M.H."/>
            <person name="Devisetty U.K."/>
            <person name="Aguiy J.C."/>
        </authorList>
    </citation>
    <scope>NUCLEOTIDE SEQUENCE [LARGE SCALE GENOMIC DNA]</scope>
    <source>
        <strain evidence="4">JCA_2017</strain>
    </source>
</reference>
<dbReference type="InterPro" id="IPR043128">
    <property type="entry name" value="Rev_trsase/Diguanyl_cyclase"/>
</dbReference>
<dbReference type="Proteomes" id="UP000257109">
    <property type="component" value="Unassembled WGS sequence"/>
</dbReference>
<protein>
    <submittedName>
        <fullName evidence="4">Retrovirus-related Pol polyprotein from transposon opus</fullName>
    </submittedName>
</protein>
<keyword evidence="2" id="KW-0472">Membrane</keyword>
<dbReference type="CDD" id="cd01647">
    <property type="entry name" value="RT_LTR"/>
    <property type="match status" value="1"/>
</dbReference>
<sequence>MASYALCNAPNKFMRLINHVLRILIGKCVVVYFDGILIYSTCLSDHLLHARSVLKILRKETLFANIKKSLFCTNEVIFLGFVVGSHGGKVNIEKVKVIKDWPTPKTVGEYWDKGCAPPRRAPIAYFSEKLKGQTGGVQMKSMQLRSKSSRLDEVVSARRVPLQADSISACQLRLKAESISAQKEHPGPSRLQWPKSLRDPKDGELCLSGAKPEETLVEARSDTD</sequence>
<proteinExistence type="predicted"/>
<organism evidence="4 5">
    <name type="scientific">Mucuna pruriens</name>
    <name type="common">Velvet bean</name>
    <name type="synonym">Dolichos pruriens</name>
    <dbReference type="NCBI Taxonomy" id="157652"/>
    <lineage>
        <taxon>Eukaryota</taxon>
        <taxon>Viridiplantae</taxon>
        <taxon>Streptophyta</taxon>
        <taxon>Embryophyta</taxon>
        <taxon>Tracheophyta</taxon>
        <taxon>Spermatophyta</taxon>
        <taxon>Magnoliopsida</taxon>
        <taxon>eudicotyledons</taxon>
        <taxon>Gunneridae</taxon>
        <taxon>Pentapetalae</taxon>
        <taxon>rosids</taxon>
        <taxon>fabids</taxon>
        <taxon>Fabales</taxon>
        <taxon>Fabaceae</taxon>
        <taxon>Papilionoideae</taxon>
        <taxon>50 kb inversion clade</taxon>
        <taxon>NPAAA clade</taxon>
        <taxon>indigoferoid/millettioid clade</taxon>
        <taxon>Phaseoleae</taxon>
        <taxon>Mucuna</taxon>
    </lineage>
</organism>
<dbReference type="PANTHER" id="PTHR24559">
    <property type="entry name" value="TRANSPOSON TY3-I GAG-POL POLYPROTEIN"/>
    <property type="match status" value="1"/>
</dbReference>
<gene>
    <name evidence="4" type="primary">pol</name>
    <name evidence="4" type="ORF">CR513_17454</name>
</gene>
<evidence type="ECO:0000256" key="2">
    <source>
        <dbReference type="SAM" id="Phobius"/>
    </source>
</evidence>
<feature type="domain" description="Reverse transcriptase" evidence="3">
    <location>
        <begin position="8"/>
        <end position="82"/>
    </location>
</feature>
<keyword evidence="2" id="KW-0812">Transmembrane</keyword>
<feature type="compositionally biased region" description="Basic and acidic residues" evidence="1">
    <location>
        <begin position="211"/>
        <end position="224"/>
    </location>
</feature>
<feature type="region of interest" description="Disordered" evidence="1">
    <location>
        <begin position="179"/>
        <end position="224"/>
    </location>
</feature>
<comment type="caution">
    <text evidence="4">The sequence shown here is derived from an EMBL/GenBank/DDBJ whole genome shotgun (WGS) entry which is preliminary data.</text>
</comment>
<feature type="transmembrane region" description="Helical" evidence="2">
    <location>
        <begin position="20"/>
        <end position="39"/>
    </location>
</feature>
<dbReference type="Pfam" id="PF00078">
    <property type="entry name" value="RVT_1"/>
    <property type="match status" value="1"/>
</dbReference>
<feature type="non-terminal residue" evidence="4">
    <location>
        <position position="224"/>
    </location>
</feature>
<dbReference type="InterPro" id="IPR000477">
    <property type="entry name" value="RT_dom"/>
</dbReference>